<evidence type="ECO:0000259" key="7">
    <source>
        <dbReference type="PROSITE" id="PS50076"/>
    </source>
</evidence>
<dbReference type="FunFam" id="1.10.287.110:FF:000029">
    <property type="entry name" value="DnaJ homolog subfamily C member 10"/>
    <property type="match status" value="1"/>
</dbReference>
<keyword evidence="10" id="KW-1185">Reference proteome</keyword>
<dbReference type="PRINTS" id="PR00421">
    <property type="entry name" value="THIOREDOXIN"/>
</dbReference>
<sequence length="859" mass="99669">MFFAVLEPLKIKSGILPIGGNRGVLECRPGTIEKKKVQSCTIYKKRVKCCKNFQKLCLRNVGNFTKALEYRPKFEKVLKKLSMTTNNRNYYEVLGVSKDADNREIRRAFKKLALKYHPDKNVEEDKAHEQFIEINKAYEVLKDEETRKAYDLHGEDGLNQEFKKNWGGSYRSWNYYYEKFGIYDDDPEIITLTKADFIPTVLESEDLWFVNFYSPQCSHCHHLAPTWRELARKFEGIVRFGAVNCEEDLLVCRQQNIYSYPSLILYPQREKYYGSRDLKSMVEYVLDQVPYNVIKLTYQYFHQTVSMEEFEINPWLIFTCKDSEGCIDSADLQKLSMMLENLVNVAEVNKVMDRKVCELIDCYTPISFYFTLNAHDSKKERKRTVIDEVNFHELLNIVFAKLPEPETLSEEEFKEMRIAVANLTSAPRLLYFTKNKMESSETNVNMKRLKALLPDIKLGVLDCQKYPSVCSSLYLQKFPTFLLFKPGGSYEFHHGRLTTHDVAKFARDALSSQVHTLTPEDFPEITETSQLSFIDFFAPWCPPCMILLPHWRKASESYGQLVKFGTVDCSAHVNLCRQYNINAYPTEILYNYSIPIRYHGSHTQDQIEEFVEDILFPTVTTLSPATFESLVKGKSKNEIWVIDFFVPWCGPCQRLAPQWRKLGKLLTRVPSVHIGQIDCQAHSGLCSGLGIDSYPTVRLYPRGVVGISRFSTYEDWNRDAPSIQAWIYNFLPSKVHSLNISTYREVLNDNDPWLIDYYVPWCSHCRTFNPVFEKIALAVEDKVKAGKINCNEFPKLCQLASVNAYPTVMFYEGKKGRHPQDALGIEIHGLTFDGIYSFLEAVLKRKHERDEAGKLRDEL</sequence>
<gene>
    <name evidence="9" type="primary">DNAJC10</name>
    <name evidence="9" type="ORF">NPIL_582091</name>
</gene>
<evidence type="ECO:0000256" key="1">
    <source>
        <dbReference type="ARBA" id="ARBA00004163"/>
    </source>
</evidence>
<dbReference type="AlphaFoldDB" id="A0A8X6TCF9"/>
<dbReference type="Pfam" id="PF00226">
    <property type="entry name" value="DnaJ"/>
    <property type="match status" value="1"/>
</dbReference>
<accession>A0A8X6TCF9</accession>
<evidence type="ECO:0000313" key="10">
    <source>
        <dbReference type="Proteomes" id="UP000887013"/>
    </source>
</evidence>
<dbReference type="PANTHER" id="PTHR44340">
    <property type="entry name" value="DNAJ HOMOLOG SUBFAMILY C MEMBER 10"/>
    <property type="match status" value="1"/>
</dbReference>
<evidence type="ECO:0000256" key="3">
    <source>
        <dbReference type="ARBA" id="ARBA00020921"/>
    </source>
</evidence>
<dbReference type="PANTHER" id="PTHR44340:SF1">
    <property type="entry name" value="DNAJ HOMOLOG SUBFAMILY C MEMBER 10"/>
    <property type="match status" value="1"/>
</dbReference>
<feature type="domain" description="Thioredoxin" evidence="8">
    <location>
        <begin position="171"/>
        <end position="291"/>
    </location>
</feature>
<dbReference type="GO" id="GO:0006914">
    <property type="term" value="P:autophagy"/>
    <property type="evidence" value="ECO:0007669"/>
    <property type="project" value="UniProtKB-KW"/>
</dbReference>
<dbReference type="SUPFAM" id="SSF46565">
    <property type="entry name" value="Chaperone J-domain"/>
    <property type="match status" value="1"/>
</dbReference>
<feature type="domain" description="Thioredoxin" evidence="8">
    <location>
        <begin position="472"/>
        <end position="616"/>
    </location>
</feature>
<dbReference type="InterPro" id="IPR013766">
    <property type="entry name" value="Thioredoxin_domain"/>
</dbReference>
<dbReference type="InterPro" id="IPR017937">
    <property type="entry name" value="Thioredoxin_CS"/>
</dbReference>
<dbReference type="GO" id="GO:0005789">
    <property type="term" value="C:endoplasmic reticulum membrane"/>
    <property type="evidence" value="ECO:0007669"/>
    <property type="project" value="UniProtKB-SubCell"/>
</dbReference>
<evidence type="ECO:0000256" key="6">
    <source>
        <dbReference type="ARBA" id="ARBA00035043"/>
    </source>
</evidence>
<dbReference type="SUPFAM" id="SSF52833">
    <property type="entry name" value="Thioredoxin-like"/>
    <property type="match status" value="5"/>
</dbReference>
<organism evidence="9 10">
    <name type="scientific">Nephila pilipes</name>
    <name type="common">Giant wood spider</name>
    <name type="synonym">Nephila maculata</name>
    <dbReference type="NCBI Taxonomy" id="299642"/>
    <lineage>
        <taxon>Eukaryota</taxon>
        <taxon>Metazoa</taxon>
        <taxon>Ecdysozoa</taxon>
        <taxon>Arthropoda</taxon>
        <taxon>Chelicerata</taxon>
        <taxon>Arachnida</taxon>
        <taxon>Araneae</taxon>
        <taxon>Araneomorphae</taxon>
        <taxon>Entelegynae</taxon>
        <taxon>Araneoidea</taxon>
        <taxon>Nephilidae</taxon>
        <taxon>Nephila</taxon>
    </lineage>
</organism>
<dbReference type="EMBL" id="BMAW01055457">
    <property type="protein sequence ID" value="GFT00903.1"/>
    <property type="molecule type" value="Genomic_DNA"/>
</dbReference>
<evidence type="ECO:0000256" key="2">
    <source>
        <dbReference type="ARBA" id="ARBA00020920"/>
    </source>
</evidence>
<comment type="function">
    <text evidence="5">Plays an important role in regulating the size of autophagosomes during the formation process.</text>
</comment>
<dbReference type="InterPro" id="IPR052460">
    <property type="entry name" value="ER_disulfide_reductase"/>
</dbReference>
<keyword evidence="4" id="KW-0072">Autophagy</keyword>
<feature type="domain" description="Thioredoxin" evidence="8">
    <location>
        <begin position="617"/>
        <end position="705"/>
    </location>
</feature>
<evidence type="ECO:0000256" key="5">
    <source>
        <dbReference type="ARBA" id="ARBA00035002"/>
    </source>
</evidence>
<dbReference type="SMART" id="SM00271">
    <property type="entry name" value="DnaJ"/>
    <property type="match status" value="1"/>
</dbReference>
<feature type="domain" description="J" evidence="7">
    <location>
        <begin position="89"/>
        <end position="154"/>
    </location>
</feature>
<evidence type="ECO:0000259" key="8">
    <source>
        <dbReference type="PROSITE" id="PS51352"/>
    </source>
</evidence>
<evidence type="ECO:0000256" key="4">
    <source>
        <dbReference type="ARBA" id="ARBA00023006"/>
    </source>
</evidence>
<name>A0A8X6TCF9_NEPPI</name>
<dbReference type="PROSITE" id="PS51352">
    <property type="entry name" value="THIOREDOXIN_2"/>
    <property type="match status" value="4"/>
</dbReference>
<dbReference type="GO" id="GO:0005788">
    <property type="term" value="C:endoplasmic reticulum lumen"/>
    <property type="evidence" value="ECO:0007669"/>
    <property type="project" value="TreeGrafter"/>
</dbReference>
<proteinExistence type="predicted"/>
<dbReference type="CDD" id="cd02961">
    <property type="entry name" value="PDI_a_family"/>
    <property type="match status" value="1"/>
</dbReference>
<dbReference type="PRINTS" id="PR00625">
    <property type="entry name" value="JDOMAIN"/>
</dbReference>
<dbReference type="Proteomes" id="UP000887013">
    <property type="component" value="Unassembled WGS sequence"/>
</dbReference>
<dbReference type="InterPro" id="IPR001623">
    <property type="entry name" value="DnaJ_domain"/>
</dbReference>
<comment type="subcellular location">
    <subcellularLocation>
        <location evidence="1">Endoplasmic reticulum membrane</location>
        <topology evidence="1">Single-pass type IV membrane protein</topology>
    </subcellularLocation>
</comment>
<dbReference type="OrthoDB" id="5810603at2759"/>
<evidence type="ECO:0000313" key="9">
    <source>
        <dbReference type="EMBL" id="GFT00903.1"/>
    </source>
</evidence>
<dbReference type="GO" id="GO:0016671">
    <property type="term" value="F:oxidoreductase activity, acting on a sulfur group of donors, disulfide as acceptor"/>
    <property type="evidence" value="ECO:0007669"/>
    <property type="project" value="TreeGrafter"/>
</dbReference>
<dbReference type="PROSITE" id="PS00194">
    <property type="entry name" value="THIOREDOXIN_1"/>
    <property type="match status" value="2"/>
</dbReference>
<feature type="domain" description="Thioredoxin" evidence="8">
    <location>
        <begin position="714"/>
        <end position="844"/>
    </location>
</feature>
<dbReference type="GO" id="GO:0036498">
    <property type="term" value="P:IRE1-mediated unfolded protein response"/>
    <property type="evidence" value="ECO:0007669"/>
    <property type="project" value="TreeGrafter"/>
</dbReference>
<dbReference type="GO" id="GO:0015035">
    <property type="term" value="F:protein-disulfide reductase activity"/>
    <property type="evidence" value="ECO:0007669"/>
    <property type="project" value="TreeGrafter"/>
</dbReference>
<dbReference type="Gene3D" id="1.10.287.110">
    <property type="entry name" value="DnaJ domain"/>
    <property type="match status" value="1"/>
</dbReference>
<comment type="caution">
    <text evidence="9">The sequence shown here is derived from an EMBL/GenBank/DDBJ whole genome shotgun (WGS) entry which is preliminary data.</text>
</comment>
<dbReference type="PROSITE" id="PS50076">
    <property type="entry name" value="DNAJ_2"/>
    <property type="match status" value="1"/>
</dbReference>
<dbReference type="InterPro" id="IPR036249">
    <property type="entry name" value="Thioredoxin-like_sf"/>
</dbReference>
<dbReference type="Pfam" id="PF00085">
    <property type="entry name" value="Thioredoxin"/>
    <property type="match status" value="4"/>
</dbReference>
<dbReference type="PROSITE" id="PS00636">
    <property type="entry name" value="DNAJ_1"/>
    <property type="match status" value="1"/>
</dbReference>
<dbReference type="InterPro" id="IPR036869">
    <property type="entry name" value="J_dom_sf"/>
</dbReference>
<dbReference type="InterPro" id="IPR018253">
    <property type="entry name" value="DnaJ_domain_CS"/>
</dbReference>
<dbReference type="CDD" id="cd06257">
    <property type="entry name" value="DnaJ"/>
    <property type="match status" value="1"/>
</dbReference>
<dbReference type="Gene3D" id="3.40.30.10">
    <property type="entry name" value="Glutaredoxin"/>
    <property type="match status" value="6"/>
</dbReference>
<protein>
    <recommendedName>
        <fullName evidence="2">DnaJ homolog subfamily C member 10</fullName>
    </recommendedName>
    <alternativeName>
        <fullName evidence="3">DnaJ homolog subfamily C member 16</fullName>
    </alternativeName>
    <alternativeName>
        <fullName evidence="6">Endoplasmic reticulum DNA J domain-containing protein 8</fullName>
    </alternativeName>
</protein>
<dbReference type="GO" id="GO:0051787">
    <property type="term" value="F:misfolded protein binding"/>
    <property type="evidence" value="ECO:0007669"/>
    <property type="project" value="TreeGrafter"/>
</dbReference>
<reference evidence="9" key="1">
    <citation type="submission" date="2020-08" db="EMBL/GenBank/DDBJ databases">
        <title>Multicomponent nature underlies the extraordinary mechanical properties of spider dragline silk.</title>
        <authorList>
            <person name="Kono N."/>
            <person name="Nakamura H."/>
            <person name="Mori M."/>
            <person name="Yoshida Y."/>
            <person name="Ohtoshi R."/>
            <person name="Malay A.D."/>
            <person name="Moran D.A.P."/>
            <person name="Tomita M."/>
            <person name="Numata K."/>
            <person name="Arakawa K."/>
        </authorList>
    </citation>
    <scope>NUCLEOTIDE SEQUENCE</scope>
</reference>